<name>A0A554VKT5_9FLAO</name>
<evidence type="ECO:0000313" key="4">
    <source>
        <dbReference type="EMBL" id="TSE08640.1"/>
    </source>
</evidence>
<evidence type="ECO:0000313" key="5">
    <source>
        <dbReference type="Proteomes" id="UP000318833"/>
    </source>
</evidence>
<dbReference type="Proteomes" id="UP000318833">
    <property type="component" value="Unassembled WGS sequence"/>
</dbReference>
<dbReference type="EMBL" id="VLNR01000021">
    <property type="protein sequence ID" value="TSE08640.1"/>
    <property type="molecule type" value="Genomic_DNA"/>
</dbReference>
<evidence type="ECO:0000259" key="3">
    <source>
        <dbReference type="PROSITE" id="PS50075"/>
    </source>
</evidence>
<proteinExistence type="predicted"/>
<dbReference type="InterPro" id="IPR009081">
    <property type="entry name" value="PP-bd_ACP"/>
</dbReference>
<dbReference type="Pfam" id="PF00550">
    <property type="entry name" value="PP-binding"/>
    <property type="match status" value="1"/>
</dbReference>
<sequence length="76" mass="8870">MNTKLWLQEKIAEETELPIEEISCDIEFTKFNMDSLSVLTLAFDLESKLNIGEIDPTLFSEYNTINKLVTWIENQK</sequence>
<dbReference type="InterPro" id="IPR006162">
    <property type="entry name" value="Ppantetheine_attach_site"/>
</dbReference>
<keyword evidence="5" id="KW-1185">Reference proteome</keyword>
<dbReference type="AlphaFoldDB" id="A0A554VKT5"/>
<dbReference type="InterPro" id="IPR036736">
    <property type="entry name" value="ACP-like_sf"/>
</dbReference>
<dbReference type="SUPFAM" id="SSF47336">
    <property type="entry name" value="ACP-like"/>
    <property type="match status" value="1"/>
</dbReference>
<evidence type="ECO:0000256" key="1">
    <source>
        <dbReference type="ARBA" id="ARBA00022450"/>
    </source>
</evidence>
<accession>A0A554VKT5</accession>
<dbReference type="RefSeq" id="WP_143916590.1">
    <property type="nucleotide sequence ID" value="NZ_CANMIK010000021.1"/>
</dbReference>
<feature type="domain" description="Carrier" evidence="3">
    <location>
        <begin position="1"/>
        <end position="76"/>
    </location>
</feature>
<gene>
    <name evidence="4" type="ORF">FOF46_11850</name>
</gene>
<organism evidence="4 5">
    <name type="scientific">Aquimarina algiphila</name>
    <dbReference type="NCBI Taxonomy" id="2047982"/>
    <lineage>
        <taxon>Bacteria</taxon>
        <taxon>Pseudomonadati</taxon>
        <taxon>Bacteroidota</taxon>
        <taxon>Flavobacteriia</taxon>
        <taxon>Flavobacteriales</taxon>
        <taxon>Flavobacteriaceae</taxon>
        <taxon>Aquimarina</taxon>
    </lineage>
</organism>
<dbReference type="PROSITE" id="PS50075">
    <property type="entry name" value="CARRIER"/>
    <property type="match status" value="1"/>
</dbReference>
<dbReference type="Gene3D" id="1.10.1200.10">
    <property type="entry name" value="ACP-like"/>
    <property type="match status" value="1"/>
</dbReference>
<keyword evidence="2" id="KW-0597">Phosphoprotein</keyword>
<dbReference type="PROSITE" id="PS00012">
    <property type="entry name" value="PHOSPHOPANTETHEINE"/>
    <property type="match status" value="1"/>
</dbReference>
<dbReference type="OrthoDB" id="1163976at2"/>
<evidence type="ECO:0000256" key="2">
    <source>
        <dbReference type="ARBA" id="ARBA00022553"/>
    </source>
</evidence>
<protein>
    <submittedName>
        <fullName evidence="4">Acyl carrier protein</fullName>
    </submittedName>
</protein>
<keyword evidence="1" id="KW-0596">Phosphopantetheine</keyword>
<reference evidence="4 5" key="1">
    <citation type="submission" date="2019-07" db="EMBL/GenBank/DDBJ databases">
        <title>The draft genome sequence of Aquimarina algiphila M91.</title>
        <authorList>
            <person name="Meng X."/>
        </authorList>
    </citation>
    <scope>NUCLEOTIDE SEQUENCE [LARGE SCALE GENOMIC DNA]</scope>
    <source>
        <strain evidence="4 5">M91</strain>
    </source>
</reference>
<comment type="caution">
    <text evidence="4">The sequence shown here is derived from an EMBL/GenBank/DDBJ whole genome shotgun (WGS) entry which is preliminary data.</text>
</comment>